<feature type="transmembrane region" description="Helical" evidence="1">
    <location>
        <begin position="244"/>
        <end position="263"/>
    </location>
</feature>
<feature type="transmembrane region" description="Helical" evidence="1">
    <location>
        <begin position="284"/>
        <end position="307"/>
    </location>
</feature>
<dbReference type="Proteomes" id="UP000196228">
    <property type="component" value="Chromosome"/>
</dbReference>
<dbReference type="EMBL" id="CP021383">
    <property type="protein sequence ID" value="ARU50191.1"/>
    <property type="molecule type" value="Genomic_DNA"/>
</dbReference>
<dbReference type="RefSeq" id="WP_087469278.1">
    <property type="nucleotide sequence ID" value="NZ_CP021383.1"/>
</dbReference>
<organism evidence="2 3">
    <name type="scientific">Cellulosimicrobium cellulans</name>
    <name type="common">Arthrobacter luteus</name>
    <dbReference type="NCBI Taxonomy" id="1710"/>
    <lineage>
        <taxon>Bacteria</taxon>
        <taxon>Bacillati</taxon>
        <taxon>Actinomycetota</taxon>
        <taxon>Actinomycetes</taxon>
        <taxon>Micrococcales</taxon>
        <taxon>Promicromonosporaceae</taxon>
        <taxon>Cellulosimicrobium</taxon>
    </lineage>
</organism>
<sequence>MIRPTATASEAWRNLRSGTSRALLLTLAFAVLVGTLAAVDTRAVVEVLRGAADFRAAGAAVQTLQAAGRVSGSQCDALGDVAGVRVGAFRGGEPLRALNLPSSRLGVFEVTPGLLDVLTGTTSATRSSGVWLSADLAEALGAATGDRLATSSGTATVAGVYSYPDDGRDRALAYAVLAPVPATGTFDACWAEIWPTDAGSAALLHMALLPGTDLAEVTRDQLNTRWGTDHDARDLLAHRVTRHAPVAAVVAGFVLGLASVLVRRLELSAALHARVPKAALSWQVLLETLAWVFAGALIAGACLLWLATWGNPDPGPETWWVGLRVVAAGAAATTIGALLGMLVTRERHLFRYFKDR</sequence>
<proteinExistence type="predicted"/>
<gene>
    <name evidence="2" type="ORF">CBR64_00315</name>
</gene>
<evidence type="ECO:0000313" key="2">
    <source>
        <dbReference type="EMBL" id="ARU50191.1"/>
    </source>
</evidence>
<evidence type="ECO:0008006" key="4">
    <source>
        <dbReference type="Google" id="ProtNLM"/>
    </source>
</evidence>
<accession>A0A1Y0HQ20</accession>
<dbReference type="KEGG" id="cceu:CBR64_00315"/>
<dbReference type="AlphaFoldDB" id="A0A1Y0HQ20"/>
<reference evidence="2 3" key="1">
    <citation type="submission" date="2017-05" db="EMBL/GenBank/DDBJ databases">
        <authorList>
            <person name="Song R."/>
            <person name="Chenine A.L."/>
            <person name="Ruprecht R.M."/>
        </authorList>
    </citation>
    <scope>NUCLEOTIDE SEQUENCE [LARGE SCALE GENOMIC DNA]</scope>
    <source>
        <strain evidence="2 3">PSBB019</strain>
    </source>
</reference>
<name>A0A1Y0HQ20_CELCE</name>
<keyword evidence="1" id="KW-0812">Transmembrane</keyword>
<keyword evidence="1" id="KW-1133">Transmembrane helix</keyword>
<evidence type="ECO:0000313" key="3">
    <source>
        <dbReference type="Proteomes" id="UP000196228"/>
    </source>
</evidence>
<evidence type="ECO:0000256" key="1">
    <source>
        <dbReference type="SAM" id="Phobius"/>
    </source>
</evidence>
<keyword evidence="1" id="KW-0472">Membrane</keyword>
<dbReference type="OrthoDB" id="3716589at2"/>
<feature type="transmembrane region" description="Helical" evidence="1">
    <location>
        <begin position="319"/>
        <end position="344"/>
    </location>
</feature>
<protein>
    <recommendedName>
        <fullName evidence="4">MacB-like periplasmic core domain-containing protein</fullName>
    </recommendedName>
</protein>